<keyword evidence="6" id="KW-1185">Reference proteome</keyword>
<dbReference type="SUPFAM" id="SSF55120">
    <property type="entry name" value="Pseudouridine synthase"/>
    <property type="match status" value="1"/>
</dbReference>
<evidence type="ECO:0000259" key="4">
    <source>
        <dbReference type="Pfam" id="PF00849"/>
    </source>
</evidence>
<comment type="function">
    <text evidence="3">Responsible for synthesis of pseudouridine from uracil.</text>
</comment>
<feature type="domain" description="Pseudouridine synthase RsuA/RluA-like" evidence="4">
    <location>
        <begin position="96"/>
        <end position="249"/>
    </location>
</feature>
<accession>A0ABW0TIB5</accession>
<evidence type="ECO:0000313" key="6">
    <source>
        <dbReference type="Proteomes" id="UP001596109"/>
    </source>
</evidence>
<comment type="catalytic activity">
    <reaction evidence="1 3">
        <text>a uridine in RNA = a pseudouridine in RNA</text>
        <dbReference type="Rhea" id="RHEA:48348"/>
        <dbReference type="Rhea" id="RHEA-COMP:12068"/>
        <dbReference type="Rhea" id="RHEA-COMP:12069"/>
        <dbReference type="ChEBI" id="CHEBI:65314"/>
        <dbReference type="ChEBI" id="CHEBI:65315"/>
    </reaction>
</comment>
<dbReference type="EC" id="5.4.99.-" evidence="3"/>
<dbReference type="NCBIfam" id="TIGR00005">
    <property type="entry name" value="rluA_subfam"/>
    <property type="match status" value="1"/>
</dbReference>
<dbReference type="InterPro" id="IPR006145">
    <property type="entry name" value="PsdUridine_synth_RsuA/RluA"/>
</dbReference>
<dbReference type="PANTHER" id="PTHR21600">
    <property type="entry name" value="MITOCHONDRIAL RNA PSEUDOURIDINE SYNTHASE"/>
    <property type="match status" value="1"/>
</dbReference>
<dbReference type="Proteomes" id="UP001596109">
    <property type="component" value="Unassembled WGS sequence"/>
</dbReference>
<dbReference type="InterPro" id="IPR050188">
    <property type="entry name" value="RluA_PseudoU_synthase"/>
</dbReference>
<dbReference type="EMBL" id="JBHSNO010000005">
    <property type="protein sequence ID" value="MFC5588645.1"/>
    <property type="molecule type" value="Genomic_DNA"/>
</dbReference>
<evidence type="ECO:0000256" key="3">
    <source>
        <dbReference type="RuleBase" id="RU362028"/>
    </source>
</evidence>
<comment type="caution">
    <text evidence="5">The sequence shown here is derived from an EMBL/GenBank/DDBJ whole genome shotgun (WGS) entry which is preliminary data.</text>
</comment>
<name>A0ABW0TIB5_9BACL</name>
<reference evidence="6" key="1">
    <citation type="journal article" date="2019" name="Int. J. Syst. Evol. Microbiol.">
        <title>The Global Catalogue of Microorganisms (GCM) 10K type strain sequencing project: providing services to taxonomists for standard genome sequencing and annotation.</title>
        <authorList>
            <consortium name="The Broad Institute Genomics Platform"/>
            <consortium name="The Broad Institute Genome Sequencing Center for Infectious Disease"/>
            <person name="Wu L."/>
            <person name="Ma J."/>
        </authorList>
    </citation>
    <scope>NUCLEOTIDE SEQUENCE [LARGE SCALE GENOMIC DNA]</scope>
    <source>
        <strain evidence="6">CGMCC 4.1434</strain>
    </source>
</reference>
<dbReference type="CDD" id="cd02869">
    <property type="entry name" value="PseudoU_synth_RluA_like"/>
    <property type="match status" value="1"/>
</dbReference>
<dbReference type="GO" id="GO:0016853">
    <property type="term" value="F:isomerase activity"/>
    <property type="evidence" value="ECO:0007669"/>
    <property type="project" value="UniProtKB-KW"/>
</dbReference>
<proteinExistence type="inferred from homology"/>
<protein>
    <recommendedName>
        <fullName evidence="3">Pseudouridine synthase</fullName>
        <ecNumber evidence="3">5.4.99.-</ecNumber>
    </recommendedName>
</protein>
<evidence type="ECO:0000256" key="2">
    <source>
        <dbReference type="ARBA" id="ARBA00010876"/>
    </source>
</evidence>
<gene>
    <name evidence="5" type="ORF">ACFPRA_07095</name>
</gene>
<keyword evidence="3 5" id="KW-0413">Isomerase</keyword>
<dbReference type="PANTHER" id="PTHR21600:SF35">
    <property type="entry name" value="PSEUDOURIDINE SYNTHASE"/>
    <property type="match status" value="1"/>
</dbReference>
<dbReference type="Gene3D" id="3.30.2350.10">
    <property type="entry name" value="Pseudouridine synthase"/>
    <property type="match status" value="1"/>
</dbReference>
<evidence type="ECO:0000256" key="1">
    <source>
        <dbReference type="ARBA" id="ARBA00000073"/>
    </source>
</evidence>
<evidence type="ECO:0000313" key="5">
    <source>
        <dbReference type="EMBL" id="MFC5588645.1"/>
    </source>
</evidence>
<organism evidence="5 6">
    <name type="scientific">Sporosarcina soli</name>
    <dbReference type="NCBI Taxonomy" id="334736"/>
    <lineage>
        <taxon>Bacteria</taxon>
        <taxon>Bacillati</taxon>
        <taxon>Bacillota</taxon>
        <taxon>Bacilli</taxon>
        <taxon>Bacillales</taxon>
        <taxon>Caryophanaceae</taxon>
        <taxon>Sporosarcina</taxon>
    </lineage>
</organism>
<dbReference type="RefSeq" id="WP_381434785.1">
    <property type="nucleotide sequence ID" value="NZ_JBHSNO010000005.1"/>
</dbReference>
<comment type="similarity">
    <text evidence="2 3">Belongs to the pseudouridine synthase RluA family.</text>
</comment>
<dbReference type="Pfam" id="PF00849">
    <property type="entry name" value="PseudoU_synth_2"/>
    <property type="match status" value="1"/>
</dbReference>
<sequence length="307" mass="34602">MINRDGQDPRFRLTFHVEEDDVLLREFLHAKGISRRTLTATKYEGGHISVNGIERNVRHLLQKGDLVAVHFPPEQPSAGLQPEEGELSILYEDEAFIIVDKPAGKSTIPSRDHPTGTVANLVAGKFAREGLPATVHVVTRLDRDTSGLLCIAKNRHIHHLLSEQMMASGFHREYKAIVEGWPEIDRFVIEQPLGRKEGSIIKRIVRPDGQYARTDVEVLRRLQRNGQSLALVKLVLQTGRTHQIRVHMQWKRHPLSGDDLYGGSTEIIGRQALHCAKLGFTNPLTGIYQLFNSDLPHDMQCMISQTS</sequence>
<dbReference type="InterPro" id="IPR006225">
    <property type="entry name" value="PsdUridine_synth_RluC/D"/>
</dbReference>
<dbReference type="InterPro" id="IPR020103">
    <property type="entry name" value="PsdUridine_synth_cat_dom_sf"/>
</dbReference>